<feature type="disulfide bond" evidence="14">
    <location>
        <begin position="105"/>
        <end position="146"/>
    </location>
</feature>
<dbReference type="InterPro" id="IPR015526">
    <property type="entry name" value="Frizzled/SFRP"/>
</dbReference>
<dbReference type="Gene3D" id="1.10.2000.10">
    <property type="entry name" value="Frizzled cysteine-rich domain"/>
    <property type="match status" value="1"/>
</dbReference>
<evidence type="ECO:0000256" key="5">
    <source>
        <dbReference type="ARBA" id="ARBA00022687"/>
    </source>
</evidence>
<keyword evidence="13" id="KW-0807">Transducer</keyword>
<name>A0A8C4QNZ0_EPTBU</name>
<dbReference type="PROSITE" id="PS50261">
    <property type="entry name" value="G_PROTEIN_RECEP_F2_4"/>
    <property type="match status" value="1"/>
</dbReference>
<evidence type="ECO:0000259" key="17">
    <source>
        <dbReference type="PROSITE" id="PS50038"/>
    </source>
</evidence>
<keyword evidence="8 16" id="KW-1133">Transmembrane helix</keyword>
<dbReference type="GO" id="GO:0060070">
    <property type="term" value="P:canonical Wnt signaling pathway"/>
    <property type="evidence" value="ECO:0007669"/>
    <property type="project" value="TreeGrafter"/>
</dbReference>
<protein>
    <submittedName>
        <fullName evidence="19">Frizzled class receptor 8a</fullName>
    </submittedName>
</protein>
<keyword evidence="5" id="KW-0879">Wnt signaling pathway</keyword>
<keyword evidence="10 16" id="KW-0472">Membrane</keyword>
<dbReference type="Proteomes" id="UP000694388">
    <property type="component" value="Unplaced"/>
</dbReference>
<dbReference type="PANTHER" id="PTHR11309:SF126">
    <property type="entry name" value="FRIZZLED-2"/>
    <property type="match status" value="1"/>
</dbReference>
<feature type="domain" description="FZ" evidence="17">
    <location>
        <begin position="28"/>
        <end position="149"/>
    </location>
</feature>
<dbReference type="InterPro" id="IPR000539">
    <property type="entry name" value="Frizzled/Smoothened_7TM"/>
</dbReference>
<evidence type="ECO:0000256" key="9">
    <source>
        <dbReference type="ARBA" id="ARBA00023040"/>
    </source>
</evidence>
<evidence type="ECO:0000256" key="6">
    <source>
        <dbReference type="ARBA" id="ARBA00022692"/>
    </source>
</evidence>
<dbReference type="SMART" id="SM00063">
    <property type="entry name" value="FRI"/>
    <property type="match status" value="1"/>
</dbReference>
<evidence type="ECO:0000256" key="13">
    <source>
        <dbReference type="ARBA" id="ARBA00023224"/>
    </source>
</evidence>
<feature type="transmembrane region" description="Helical" evidence="16">
    <location>
        <begin position="359"/>
        <end position="384"/>
    </location>
</feature>
<dbReference type="Ensembl" id="ENSEBUT00000018961.1">
    <property type="protein sequence ID" value="ENSEBUP00000018385.1"/>
    <property type="gene ID" value="ENSEBUG00000011468.1"/>
</dbReference>
<comment type="similarity">
    <text evidence="2">Belongs to the G-protein coupled receptor Fz/Smo family.</text>
</comment>
<keyword evidence="11 14" id="KW-1015">Disulfide bond</keyword>
<evidence type="ECO:0000256" key="16">
    <source>
        <dbReference type="SAM" id="Phobius"/>
    </source>
</evidence>
<feature type="disulfide bond" evidence="14">
    <location>
        <begin position="109"/>
        <end position="133"/>
    </location>
</feature>
<sequence>MLGPGSGKERNKEHCAVTNGASEEPEDLEERLCEEISLPMCKGIGYNFTSMPNNFNHDRQEEAGLEVNQFWPLVQINCSPSLRFFLCSMYIPICLSNYRQPLLPCRALCERARSGCAPLMHQYGFNWPDQLRCDQLPEADGSKIVCMDNTTKESTTPATTAPSRPVVLTPCEDLPCKCKEPMVDMSGERHDLRGLASRIRSLAGSIPTDCAMSCQSPFFSSDEQAFVALWIGLWASLCFTSCLATVLTFLIDSARFQYPERTVYYAATGPALCTVVFFLIYFFGMAAAVWWVVLSLVWFLAAGLKWSSEAIAGYSHYFHLVAWFVPSVKVVIVLALSAIDGDPLSGICYVGNQDTQALRGFVLIPLALYLLLGFTFLMAGFVSLVRIRSAIKQGGRKTDKLERLMLRLGAVALLYTVPAAATLVCHLYEQHYREAWQRTWNCAGECTPEDEQALRPRPAFAIFMIKYLAALVAGLASTAWLCSAKTIEAWKIFCTRCFWSETNEFCQYVSIIHLFSRAPIVLRWRYK</sequence>
<evidence type="ECO:0000256" key="10">
    <source>
        <dbReference type="ARBA" id="ARBA00023136"/>
    </source>
</evidence>
<dbReference type="InterPro" id="IPR036790">
    <property type="entry name" value="Frizzled_dom_sf"/>
</dbReference>
<keyword evidence="12" id="KW-0675">Receptor</keyword>
<keyword evidence="3" id="KW-0217">Developmental protein</keyword>
<dbReference type="Gene3D" id="1.20.1070.10">
    <property type="entry name" value="Rhodopsin 7-helix transmembrane proteins"/>
    <property type="match status" value="2"/>
</dbReference>
<dbReference type="GO" id="GO:0017147">
    <property type="term" value="F:Wnt-protein binding"/>
    <property type="evidence" value="ECO:0007669"/>
    <property type="project" value="TreeGrafter"/>
</dbReference>
<keyword evidence="7" id="KW-0732">Signal</keyword>
<dbReference type="Pfam" id="PF01534">
    <property type="entry name" value="Frizzled"/>
    <property type="match status" value="2"/>
</dbReference>
<dbReference type="FunFam" id="1.10.2000.10:FF:000004">
    <property type="entry name" value="Frizzled class receptor 8a"/>
    <property type="match status" value="1"/>
</dbReference>
<dbReference type="InterPro" id="IPR017981">
    <property type="entry name" value="GPCR_2-like_7TM"/>
</dbReference>
<evidence type="ECO:0000313" key="19">
    <source>
        <dbReference type="Ensembl" id="ENSEBUP00000018385.1"/>
    </source>
</evidence>
<evidence type="ECO:0000256" key="4">
    <source>
        <dbReference type="ARBA" id="ARBA00022475"/>
    </source>
</evidence>
<keyword evidence="4" id="KW-1003">Cell membrane</keyword>
<evidence type="ECO:0000256" key="7">
    <source>
        <dbReference type="ARBA" id="ARBA00022729"/>
    </source>
</evidence>
<evidence type="ECO:0000256" key="3">
    <source>
        <dbReference type="ARBA" id="ARBA00022473"/>
    </source>
</evidence>
<dbReference type="GeneTree" id="ENSGT00940000161191"/>
<feature type="transmembrane region" description="Helical" evidence="16">
    <location>
        <begin position="263"/>
        <end position="282"/>
    </location>
</feature>
<feature type="transmembrane region" description="Helical" evidence="16">
    <location>
        <begin position="318"/>
        <end position="339"/>
    </location>
</feature>
<dbReference type="GO" id="GO:0005886">
    <property type="term" value="C:plasma membrane"/>
    <property type="evidence" value="ECO:0007669"/>
    <property type="project" value="UniProtKB-SubCell"/>
</dbReference>
<dbReference type="Pfam" id="PF01392">
    <property type="entry name" value="Fz"/>
    <property type="match status" value="1"/>
</dbReference>
<evidence type="ECO:0000256" key="2">
    <source>
        <dbReference type="ARBA" id="ARBA00008077"/>
    </source>
</evidence>
<dbReference type="GO" id="GO:0042813">
    <property type="term" value="F:Wnt receptor activity"/>
    <property type="evidence" value="ECO:0007669"/>
    <property type="project" value="TreeGrafter"/>
</dbReference>
<dbReference type="GO" id="GO:0035567">
    <property type="term" value="P:non-canonical Wnt signaling pathway"/>
    <property type="evidence" value="ECO:0007669"/>
    <property type="project" value="TreeGrafter"/>
</dbReference>
<dbReference type="OMA" id="LPCHNPY"/>
<dbReference type="GO" id="GO:0004930">
    <property type="term" value="F:G protein-coupled receptor activity"/>
    <property type="evidence" value="ECO:0007669"/>
    <property type="project" value="UniProtKB-KW"/>
</dbReference>
<feature type="domain" description="G-protein coupled receptors family 2 profile 2" evidence="18">
    <location>
        <begin position="239"/>
        <end position="485"/>
    </location>
</feature>
<feature type="transmembrane region" description="Helical" evidence="16">
    <location>
        <begin position="288"/>
        <end position="306"/>
    </location>
</feature>
<evidence type="ECO:0000313" key="20">
    <source>
        <dbReference type="Proteomes" id="UP000694388"/>
    </source>
</evidence>
<comment type="subcellular location">
    <subcellularLocation>
        <location evidence="1">Cell membrane</location>
        <topology evidence="1">Multi-pass membrane protein</topology>
    </subcellularLocation>
</comment>
<feature type="region of interest" description="Disordered" evidence="15">
    <location>
        <begin position="1"/>
        <end position="23"/>
    </location>
</feature>
<dbReference type="InterPro" id="IPR020067">
    <property type="entry name" value="Frizzled_dom"/>
</dbReference>
<feature type="disulfide bond" evidence="14">
    <location>
        <begin position="78"/>
        <end position="116"/>
    </location>
</feature>
<feature type="transmembrane region" description="Helical" evidence="16">
    <location>
        <begin position="459"/>
        <end position="482"/>
    </location>
</feature>
<dbReference type="PROSITE" id="PS50038">
    <property type="entry name" value="FZ"/>
    <property type="match status" value="1"/>
</dbReference>
<dbReference type="AlphaFoldDB" id="A0A8C4QNZ0"/>
<reference evidence="19" key="2">
    <citation type="submission" date="2025-09" db="UniProtKB">
        <authorList>
            <consortium name="Ensembl"/>
        </authorList>
    </citation>
    <scope>IDENTIFICATION</scope>
</reference>
<dbReference type="PRINTS" id="PR00489">
    <property type="entry name" value="FRIZZLED"/>
</dbReference>
<evidence type="ECO:0000256" key="12">
    <source>
        <dbReference type="ARBA" id="ARBA00023170"/>
    </source>
</evidence>
<evidence type="ECO:0000259" key="18">
    <source>
        <dbReference type="PROSITE" id="PS50261"/>
    </source>
</evidence>
<evidence type="ECO:0000256" key="8">
    <source>
        <dbReference type="ARBA" id="ARBA00022989"/>
    </source>
</evidence>
<evidence type="ECO:0000256" key="14">
    <source>
        <dbReference type="PROSITE-ProRule" id="PRU00090"/>
    </source>
</evidence>
<accession>A0A8C4QNZ0</accession>
<keyword evidence="20" id="KW-1185">Reference proteome</keyword>
<dbReference type="SUPFAM" id="SSF63501">
    <property type="entry name" value="Frizzled cysteine-rich domain"/>
    <property type="match status" value="1"/>
</dbReference>
<reference evidence="19" key="1">
    <citation type="submission" date="2025-08" db="UniProtKB">
        <authorList>
            <consortium name="Ensembl"/>
        </authorList>
    </citation>
    <scope>IDENTIFICATION</scope>
</reference>
<proteinExistence type="inferred from homology"/>
<feature type="transmembrane region" description="Helical" evidence="16">
    <location>
        <begin position="227"/>
        <end position="251"/>
    </location>
</feature>
<dbReference type="SMART" id="SM01330">
    <property type="entry name" value="Frizzled"/>
    <property type="match status" value="1"/>
</dbReference>
<evidence type="ECO:0000256" key="11">
    <source>
        <dbReference type="ARBA" id="ARBA00023157"/>
    </source>
</evidence>
<feature type="disulfide bond" evidence="14">
    <location>
        <begin position="33"/>
        <end position="94"/>
    </location>
</feature>
<organism evidence="19 20">
    <name type="scientific">Eptatretus burgeri</name>
    <name type="common">Inshore hagfish</name>
    <dbReference type="NCBI Taxonomy" id="7764"/>
    <lineage>
        <taxon>Eukaryota</taxon>
        <taxon>Metazoa</taxon>
        <taxon>Chordata</taxon>
        <taxon>Craniata</taxon>
        <taxon>Vertebrata</taxon>
        <taxon>Cyclostomata</taxon>
        <taxon>Myxini</taxon>
        <taxon>Myxiniformes</taxon>
        <taxon>Myxinidae</taxon>
        <taxon>Eptatretinae</taxon>
        <taxon>Eptatretus</taxon>
    </lineage>
</organism>
<keyword evidence="6 16" id="KW-0812">Transmembrane</keyword>
<evidence type="ECO:0000256" key="15">
    <source>
        <dbReference type="SAM" id="MobiDB-lite"/>
    </source>
</evidence>
<keyword evidence="9" id="KW-0297">G-protein coupled receptor</keyword>
<feature type="disulfide bond" evidence="14">
    <location>
        <begin position="41"/>
        <end position="87"/>
    </location>
</feature>
<feature type="transmembrane region" description="Helical" evidence="16">
    <location>
        <begin position="404"/>
        <end position="424"/>
    </location>
</feature>
<evidence type="ECO:0000256" key="1">
    <source>
        <dbReference type="ARBA" id="ARBA00004651"/>
    </source>
</evidence>
<dbReference type="PANTHER" id="PTHR11309">
    <property type="entry name" value="FRIZZLED"/>
    <property type="match status" value="1"/>
</dbReference>